<proteinExistence type="predicted"/>
<protein>
    <submittedName>
        <fullName evidence="3">Uncharacterized protein</fullName>
    </submittedName>
</protein>
<dbReference type="HOGENOM" id="CLU_1154973_0_0_9"/>
<keyword evidence="2" id="KW-1133">Transmembrane helix</keyword>
<accession>L0F6H3</accession>
<dbReference type="Proteomes" id="UP000010797">
    <property type="component" value="Chromosome"/>
</dbReference>
<keyword evidence="2" id="KW-0472">Membrane</keyword>
<dbReference type="EMBL" id="CP003344">
    <property type="protein sequence ID" value="AGA68620.1"/>
    <property type="molecule type" value="Genomic_DNA"/>
</dbReference>
<evidence type="ECO:0000313" key="3">
    <source>
        <dbReference type="EMBL" id="AGA68620.1"/>
    </source>
</evidence>
<dbReference type="KEGG" id="ddl:Desdi_1105"/>
<name>L0F6H3_DESDL</name>
<dbReference type="RefSeq" id="WP_015261616.1">
    <property type="nucleotide sequence ID" value="NC_019903.1"/>
</dbReference>
<gene>
    <name evidence="3" type="ordered locus">Desdi_1105</name>
</gene>
<dbReference type="OrthoDB" id="1797122at2"/>
<keyword evidence="2" id="KW-0812">Transmembrane</keyword>
<organism evidence="3 4">
    <name type="scientific">Desulfitobacterium dichloroeliminans (strain LMG P-21439 / DCA1)</name>
    <dbReference type="NCBI Taxonomy" id="871963"/>
    <lineage>
        <taxon>Bacteria</taxon>
        <taxon>Bacillati</taxon>
        <taxon>Bacillota</taxon>
        <taxon>Clostridia</taxon>
        <taxon>Eubacteriales</taxon>
        <taxon>Desulfitobacteriaceae</taxon>
        <taxon>Desulfitobacterium</taxon>
    </lineage>
</organism>
<reference evidence="4" key="1">
    <citation type="submission" date="2012-02" db="EMBL/GenBank/DDBJ databases">
        <title>Complete sequence of Desulfitobacterium dichloroeliminans LMG P-21439.</title>
        <authorList>
            <person name="Lucas S."/>
            <person name="Han J."/>
            <person name="Lapidus A."/>
            <person name="Cheng J.-F."/>
            <person name="Goodwin L."/>
            <person name="Pitluck S."/>
            <person name="Peters L."/>
            <person name="Ovchinnikova G."/>
            <person name="Teshima H."/>
            <person name="Detter J.C."/>
            <person name="Han C."/>
            <person name="Tapia R."/>
            <person name="Land M."/>
            <person name="Hauser L."/>
            <person name="Kyrpides N."/>
            <person name="Ivanova N."/>
            <person name="Pagani I."/>
            <person name="Kruse T."/>
            <person name="de Vos W.M."/>
            <person name="Boon N."/>
            <person name="Smidt H."/>
            <person name="Woyke T."/>
        </authorList>
    </citation>
    <scope>NUCLEOTIDE SEQUENCE [LARGE SCALE GENOMIC DNA]</scope>
    <source>
        <strain evidence="4">LMG P-21439 / DCA1</strain>
    </source>
</reference>
<feature type="region of interest" description="Disordered" evidence="1">
    <location>
        <begin position="190"/>
        <end position="240"/>
    </location>
</feature>
<keyword evidence="4" id="KW-1185">Reference proteome</keyword>
<evidence type="ECO:0000256" key="2">
    <source>
        <dbReference type="SAM" id="Phobius"/>
    </source>
</evidence>
<evidence type="ECO:0000313" key="4">
    <source>
        <dbReference type="Proteomes" id="UP000010797"/>
    </source>
</evidence>
<evidence type="ECO:0000256" key="1">
    <source>
        <dbReference type="SAM" id="MobiDB-lite"/>
    </source>
</evidence>
<dbReference type="STRING" id="871963.Desdi_1105"/>
<sequence>MQRGRTPYGTKQQQLGNFGFAIVFIIIIIYLLYQFFSKSSYYPFSSSLATTSPINYSSTYQTSNLDSYNYPNQSSSNMYDPYSYNSYNSYSAYDYSTQNSLPTSEKNYTLTGYWVLFDMNGVITQFNLNSNDYAFVQRLIQNDTKGIPKIKIFLIENGRTRQYIVSTELYTIIANMNYIIDSRTINSSTTSPSYGSSYTTPNSYSNSSTPNSSAIPNSSTSNSYPNTSTPNSTYNQGIKP</sequence>
<feature type="transmembrane region" description="Helical" evidence="2">
    <location>
        <begin position="15"/>
        <end position="36"/>
    </location>
</feature>
<dbReference type="AlphaFoldDB" id="L0F6H3"/>